<feature type="domain" description="BRCA1-associated 2/ETP1 RRM" evidence="2">
    <location>
        <begin position="258"/>
        <end position="285"/>
    </location>
</feature>
<feature type="region of interest" description="Disordered" evidence="1">
    <location>
        <begin position="100"/>
        <end position="164"/>
    </location>
</feature>
<proteinExistence type="predicted"/>
<dbReference type="EMBL" id="KK121162">
    <property type="protein sequence ID" value="KFM79883.1"/>
    <property type="molecule type" value="Genomic_DNA"/>
</dbReference>
<feature type="compositionally biased region" description="Basic and acidic residues" evidence="1">
    <location>
        <begin position="152"/>
        <end position="164"/>
    </location>
</feature>
<organism evidence="3 4">
    <name type="scientific">Stegodyphus mimosarum</name>
    <name type="common">African social velvet spider</name>
    <dbReference type="NCBI Taxonomy" id="407821"/>
    <lineage>
        <taxon>Eukaryota</taxon>
        <taxon>Metazoa</taxon>
        <taxon>Ecdysozoa</taxon>
        <taxon>Arthropoda</taxon>
        <taxon>Chelicerata</taxon>
        <taxon>Arachnida</taxon>
        <taxon>Araneae</taxon>
        <taxon>Araneomorphae</taxon>
        <taxon>Entelegynae</taxon>
        <taxon>Eresoidea</taxon>
        <taxon>Eresidae</taxon>
        <taxon>Stegodyphus</taxon>
    </lineage>
</organism>
<reference evidence="3 4" key="1">
    <citation type="submission" date="2013-11" db="EMBL/GenBank/DDBJ databases">
        <title>Genome sequencing of Stegodyphus mimosarum.</title>
        <authorList>
            <person name="Bechsgaard J."/>
        </authorList>
    </citation>
    <scope>NUCLEOTIDE SEQUENCE [LARGE SCALE GENOMIC DNA]</scope>
</reference>
<dbReference type="AlphaFoldDB" id="A0A087UR94"/>
<evidence type="ECO:0000313" key="4">
    <source>
        <dbReference type="Proteomes" id="UP000054359"/>
    </source>
</evidence>
<protein>
    <submittedName>
        <fullName evidence="3">BRCA1-associated protein</fullName>
    </submittedName>
</protein>
<dbReference type="STRING" id="407821.A0A087UR94"/>
<dbReference type="Pfam" id="PF07576">
    <property type="entry name" value="BRAP2"/>
    <property type="match status" value="1"/>
</dbReference>
<sequence>MSVSLIALRLEIAQEYPLLPHIHFSASRQKRLMALPESNVTKAEGYKEDEVPVEQTSSALSIDKCRGSRKLQEMIVETVCNTAAEVDISSNDCSSVKMEGAVQPENTVTSSETSKLAQVNKSVPGHKTTKNKGSEKKTHQNASKKSATKNDSVQKEKQKVKCSDDDVNSVDKTVLIKDDKTVNPVEENVEATVKVAVEDVVKEEQCHEDPADVTDPDRRNRLLHSPPISFSSGNHIVEVTKGLLHLYKENQRTTLAEEAERSEMLCILAVPAAMTTHDLLQFVAPV</sequence>
<dbReference type="Proteomes" id="UP000054359">
    <property type="component" value="Unassembled WGS sequence"/>
</dbReference>
<feature type="compositionally biased region" description="Polar residues" evidence="1">
    <location>
        <begin position="104"/>
        <end position="121"/>
    </location>
</feature>
<gene>
    <name evidence="3" type="ORF">X975_00236</name>
</gene>
<evidence type="ECO:0000256" key="1">
    <source>
        <dbReference type="SAM" id="MobiDB-lite"/>
    </source>
</evidence>
<evidence type="ECO:0000259" key="2">
    <source>
        <dbReference type="Pfam" id="PF07576"/>
    </source>
</evidence>
<dbReference type="InterPro" id="IPR011422">
    <property type="entry name" value="BRAP2/ETP1_RRM"/>
</dbReference>
<evidence type="ECO:0000313" key="3">
    <source>
        <dbReference type="EMBL" id="KFM79883.1"/>
    </source>
</evidence>
<keyword evidence="4" id="KW-1185">Reference proteome</keyword>
<name>A0A087UR94_STEMI</name>
<accession>A0A087UR94</accession>
<dbReference type="OrthoDB" id="6419710at2759"/>
<feature type="compositionally biased region" description="Polar residues" evidence="1">
    <location>
        <begin position="140"/>
        <end position="151"/>
    </location>
</feature>
<feature type="non-terminal residue" evidence="3">
    <location>
        <position position="286"/>
    </location>
</feature>